<feature type="compositionally biased region" description="Acidic residues" evidence="2">
    <location>
        <begin position="47"/>
        <end position="57"/>
    </location>
</feature>
<dbReference type="Proteomes" id="UP000836402">
    <property type="component" value="Unassembled WGS sequence"/>
</dbReference>
<evidence type="ECO:0000313" key="3">
    <source>
        <dbReference type="EMBL" id="CAD6944515.1"/>
    </source>
</evidence>
<proteinExistence type="predicted"/>
<feature type="coiled-coil region" evidence="1">
    <location>
        <begin position="194"/>
        <end position="221"/>
    </location>
</feature>
<evidence type="ECO:0000256" key="2">
    <source>
        <dbReference type="SAM" id="MobiDB-lite"/>
    </source>
</evidence>
<sequence length="431" mass="49032">MPAVDNFNAFDDNDDFEEPEDFGLGLAGSDIDDILNAEVNRPAGDAVSDDDMDDEGDKEAVGPPSRKRRRDIFADIDDDNADDGRQEPAVNKRERVQGIRKPTGTALDLHLEEYWDDSRPIPDELIPVPAIIECRRVYNLDNEGVRDLLLTCEIKDGKLIMPPRWAIFSIGVGQKLYDVNLTLSQEVFKVANREAQVEEKLDAALAQINELKELIREMRGARLGPGETKKLTNLTAQVFYSNNVDSYGIHGCLFPALQRLITQNPLLIGKNCKEIIEGDDIVVKREQIWSKIKEKLSNFRCHARDYIWKSLGENGGAKQTLLKLFRTCTKSYGVRITKERIVRLALLRYLVNKIKGRLTNGKTNEALWNDVDDSLKLLWTQQRNEPNAVKTTIHKIFESDKKRFGTFRDSDLQEVNAHEKAIKNALRDEQN</sequence>
<gene>
    <name evidence="3" type="ORF">JKIAZH3_G3196</name>
</gene>
<evidence type="ECO:0000313" key="4">
    <source>
        <dbReference type="Proteomes" id="UP000836402"/>
    </source>
</evidence>
<reference evidence="3" key="1">
    <citation type="submission" date="2020-10" db="EMBL/GenBank/DDBJ databases">
        <authorList>
            <person name="Sedaghatjoo S."/>
        </authorList>
    </citation>
    <scope>NUCLEOTIDE SEQUENCE</scope>
    <source>
        <strain evidence="3">AZH3</strain>
    </source>
</reference>
<evidence type="ECO:0000256" key="1">
    <source>
        <dbReference type="SAM" id="Coils"/>
    </source>
</evidence>
<protein>
    <submittedName>
        <fullName evidence="3">Uncharacterized protein</fullName>
    </submittedName>
</protein>
<dbReference type="EMBL" id="CAJHJG010004784">
    <property type="protein sequence ID" value="CAD6944515.1"/>
    <property type="molecule type" value="Genomic_DNA"/>
</dbReference>
<accession>A0ABN7J303</accession>
<feature type="region of interest" description="Disordered" evidence="2">
    <location>
        <begin position="1"/>
        <end position="95"/>
    </location>
</feature>
<feature type="compositionally biased region" description="Acidic residues" evidence="2">
    <location>
        <begin position="11"/>
        <end position="21"/>
    </location>
</feature>
<keyword evidence="1" id="KW-0175">Coiled coil</keyword>
<comment type="caution">
    <text evidence="3">The sequence shown here is derived from an EMBL/GenBank/DDBJ whole genome shotgun (WGS) entry which is preliminary data.</text>
</comment>
<organism evidence="3 4">
    <name type="scientific">Tilletia caries</name>
    <name type="common">wheat bunt fungus</name>
    <dbReference type="NCBI Taxonomy" id="13290"/>
    <lineage>
        <taxon>Eukaryota</taxon>
        <taxon>Fungi</taxon>
        <taxon>Dikarya</taxon>
        <taxon>Basidiomycota</taxon>
        <taxon>Ustilaginomycotina</taxon>
        <taxon>Exobasidiomycetes</taxon>
        <taxon>Tilletiales</taxon>
        <taxon>Tilletiaceae</taxon>
        <taxon>Tilletia</taxon>
    </lineage>
</organism>
<keyword evidence="4" id="KW-1185">Reference proteome</keyword>
<feature type="compositionally biased region" description="Basic and acidic residues" evidence="2">
    <location>
        <begin position="82"/>
        <end position="95"/>
    </location>
</feature>
<name>A0ABN7J303_9BASI</name>
<feature type="compositionally biased region" description="Low complexity" evidence="2">
    <location>
        <begin position="1"/>
        <end position="10"/>
    </location>
</feature>